<reference evidence="1" key="1">
    <citation type="submission" date="2022-10" db="EMBL/GenBank/DDBJ databases">
        <title>Complete genome sequence of Capnocytophaga ochracea KCOM 2812 isolated from actinomycosis lesion.</title>
        <authorList>
            <person name="Kook J.-K."/>
            <person name="Park S.-N."/>
            <person name="Lim Y.K."/>
        </authorList>
    </citation>
    <scope>NUCLEOTIDE SEQUENCE</scope>
    <source>
        <strain evidence="1">KCOM 28121</strain>
    </source>
</reference>
<dbReference type="Proteomes" id="UP001163262">
    <property type="component" value="Chromosome"/>
</dbReference>
<dbReference type="Gene3D" id="3.30.160.250">
    <property type="match status" value="1"/>
</dbReference>
<dbReference type="AlphaFoldDB" id="A0AA46ZY77"/>
<dbReference type="InterPro" id="IPR035069">
    <property type="entry name" value="TTHA1013/TTHA0281-like"/>
</dbReference>
<evidence type="ECO:0008006" key="3">
    <source>
        <dbReference type="Google" id="ProtNLM"/>
    </source>
</evidence>
<name>A0AA46ZY77_CAPOC</name>
<evidence type="ECO:0000313" key="1">
    <source>
        <dbReference type="EMBL" id="UZD39938.1"/>
    </source>
</evidence>
<gene>
    <name evidence="1" type="ORF">OL231_07025</name>
</gene>
<proteinExistence type="predicted"/>
<accession>A0AA46ZY77</accession>
<protein>
    <recommendedName>
        <fullName evidence="3">Type II toxin-antitoxin system HicB family antitoxin</fullName>
    </recommendedName>
</protein>
<dbReference type="SUPFAM" id="SSF143100">
    <property type="entry name" value="TTHA1013/TTHA0281-like"/>
    <property type="match status" value="1"/>
</dbReference>
<dbReference type="EMBL" id="CP110230">
    <property type="protein sequence ID" value="UZD39938.1"/>
    <property type="molecule type" value="Genomic_DNA"/>
</dbReference>
<evidence type="ECO:0000313" key="2">
    <source>
        <dbReference type="Proteomes" id="UP001163262"/>
    </source>
</evidence>
<dbReference type="RefSeq" id="WP_178977282.1">
    <property type="nucleotide sequence ID" value="NZ_CP110230.1"/>
</dbReference>
<sequence length="136" mass="15638">MKKIKVTVRKENGVFWGNTENIEGIVVAEGKNLEELKKNMQEAFAFHLEECEKDKDWDFVNRYKKGVDFVYEIALDGISQQLPELNMSELARRISISPVMMRKYASGKSKASEKRLLEIQNGIRTIGNELSQITLL</sequence>
<organism evidence="1 2">
    <name type="scientific">Capnocytophaga ochracea</name>
    <dbReference type="NCBI Taxonomy" id="1018"/>
    <lineage>
        <taxon>Bacteria</taxon>
        <taxon>Pseudomonadati</taxon>
        <taxon>Bacteroidota</taxon>
        <taxon>Flavobacteriia</taxon>
        <taxon>Flavobacteriales</taxon>
        <taxon>Flavobacteriaceae</taxon>
        <taxon>Capnocytophaga</taxon>
    </lineage>
</organism>